<dbReference type="EMBL" id="CP060634">
    <property type="protein sequence ID" value="QNM06633.1"/>
    <property type="molecule type" value="Genomic_DNA"/>
</dbReference>
<evidence type="ECO:0000256" key="1">
    <source>
        <dbReference type="SAM" id="Phobius"/>
    </source>
</evidence>
<dbReference type="PANTHER" id="PTHR34978">
    <property type="entry name" value="POSSIBLE SENSOR-TRANSDUCER PROTEIN BLAR"/>
    <property type="match status" value="1"/>
</dbReference>
<keyword evidence="1" id="KW-1133">Transmembrane helix</keyword>
<evidence type="ECO:0000313" key="4">
    <source>
        <dbReference type="Proteomes" id="UP000515823"/>
    </source>
</evidence>
<feature type="transmembrane region" description="Helical" evidence="1">
    <location>
        <begin position="81"/>
        <end position="102"/>
    </location>
</feature>
<proteinExistence type="predicted"/>
<feature type="transmembrane region" description="Helical" evidence="1">
    <location>
        <begin position="6"/>
        <end position="27"/>
    </location>
</feature>
<feature type="domain" description="Peptidase M56" evidence="2">
    <location>
        <begin position="79"/>
        <end position="229"/>
    </location>
</feature>
<accession>A0A7G9G751</accession>
<keyword evidence="1" id="KW-0812">Transmembrane</keyword>
<dbReference type="KEGG" id="qdo:H9Q78_05840"/>
<feature type="transmembrane region" description="Helical" evidence="1">
    <location>
        <begin position="289"/>
        <end position="309"/>
    </location>
</feature>
<feature type="transmembrane region" description="Helical" evidence="1">
    <location>
        <begin position="39"/>
        <end position="61"/>
    </location>
</feature>
<name>A0A7G9G751_9FIRM</name>
<dbReference type="Proteomes" id="UP000515823">
    <property type="component" value="Chromosome"/>
</dbReference>
<dbReference type="InterPro" id="IPR052173">
    <property type="entry name" value="Beta-lactam_resp_regulator"/>
</dbReference>
<keyword evidence="4" id="KW-1185">Reference proteome</keyword>
<dbReference type="Pfam" id="PF05569">
    <property type="entry name" value="Peptidase_M56"/>
    <property type="match status" value="1"/>
</dbReference>
<protein>
    <submittedName>
        <fullName evidence="3">M56 family metallopeptidase</fullName>
    </submittedName>
</protein>
<evidence type="ECO:0000313" key="3">
    <source>
        <dbReference type="EMBL" id="QNM06633.1"/>
    </source>
</evidence>
<dbReference type="AlphaFoldDB" id="A0A7G9G751"/>
<reference evidence="3 4" key="1">
    <citation type="submission" date="2020-08" db="EMBL/GenBank/DDBJ databases">
        <authorList>
            <person name="Liu C."/>
            <person name="Sun Q."/>
        </authorList>
    </citation>
    <scope>NUCLEOTIDE SEQUENCE [LARGE SCALE GENOMIC DNA]</scope>
    <source>
        <strain evidence="3 4">NSJ-38</strain>
    </source>
</reference>
<dbReference type="PANTHER" id="PTHR34978:SF3">
    <property type="entry name" value="SLR0241 PROTEIN"/>
    <property type="match status" value="1"/>
</dbReference>
<keyword evidence="1" id="KW-0472">Membrane</keyword>
<evidence type="ECO:0000259" key="2">
    <source>
        <dbReference type="Pfam" id="PF05569"/>
    </source>
</evidence>
<organism evidence="3 4">
    <name type="scientific">Qiania dongpingensis</name>
    <dbReference type="NCBI Taxonomy" id="2763669"/>
    <lineage>
        <taxon>Bacteria</taxon>
        <taxon>Bacillati</taxon>
        <taxon>Bacillota</taxon>
        <taxon>Clostridia</taxon>
        <taxon>Lachnospirales</taxon>
        <taxon>Lachnospiraceae</taxon>
        <taxon>Qiania</taxon>
    </lineage>
</organism>
<dbReference type="InterPro" id="IPR008756">
    <property type="entry name" value="Peptidase_M56"/>
</dbReference>
<gene>
    <name evidence="3" type="ORF">H9Q78_05840</name>
</gene>
<dbReference type="CDD" id="cd07341">
    <property type="entry name" value="M56_BlaR1_MecR1_like"/>
    <property type="match status" value="1"/>
</dbReference>
<dbReference type="RefSeq" id="WP_330595275.1">
    <property type="nucleotide sequence ID" value="NZ_CP060634.1"/>
</dbReference>
<sequence>MNLISVFLMIFMTTLTGTIVFGGWKILSSRLDRREQFRGIRACLLAVIVFYVVPVAFFYMAFRTNLFYGSMNTPFSQQTPFLRTAFRVMAVIWLLGAVWKVIKYVQCESAVRGIIRHSMRAEKKIQDAADAVCSDMRLSRKVPVYMTVSQKTPLIVGFWHKKILLPQKQYDDDELHAILEHELWHYRQGDLLLKKACSWIVRIQWFNPLTRYLQKEVDKWGDICCDKYVCFEGSGGWDIKQYFDIVARNSGKMELELLSGMSLQKTLESLKGRVNRMMKYNPKKELKKAGILLLVAGFAMASAVTSLAAGQGIAALYDTAYEATKVIIEEDLQPQLTGLEEVEWLPDESKSIIEMPDDLLTRANNSYTWDIPAGKSQLTGQFYASNGSKVVVTVSPDPANAKVGVGLSQPNGYWRGVSGTGAYSHTFTVNQNGYHRVYVENLAGKDITVGLFVVR</sequence>